<evidence type="ECO:0000256" key="3">
    <source>
        <dbReference type="ARBA" id="ARBA00023157"/>
    </source>
</evidence>
<evidence type="ECO:0000313" key="6">
    <source>
        <dbReference type="EMBL" id="PYF75877.1"/>
    </source>
</evidence>
<dbReference type="EMBL" id="QKLU01000002">
    <property type="protein sequence ID" value="PYF75877.1"/>
    <property type="molecule type" value="Genomic_DNA"/>
</dbReference>
<dbReference type="PANTHER" id="PTHR42852">
    <property type="entry name" value="THIOL:DISULFIDE INTERCHANGE PROTEIN DSBE"/>
    <property type="match status" value="1"/>
</dbReference>
<dbReference type="GO" id="GO:0017004">
    <property type="term" value="P:cytochrome complex assembly"/>
    <property type="evidence" value="ECO:0007669"/>
    <property type="project" value="UniProtKB-KW"/>
</dbReference>
<name>A0A318UKH6_9SPHI</name>
<evidence type="ECO:0000259" key="5">
    <source>
        <dbReference type="PROSITE" id="PS51352"/>
    </source>
</evidence>
<dbReference type="CDD" id="cd02966">
    <property type="entry name" value="TlpA_like_family"/>
    <property type="match status" value="1"/>
</dbReference>
<dbReference type="AlphaFoldDB" id="A0A318UKH6"/>
<gene>
    <name evidence="6" type="ORF">B0O44_102432</name>
</gene>
<proteinExistence type="predicted"/>
<dbReference type="PANTHER" id="PTHR42852:SF6">
    <property type="entry name" value="THIOL:DISULFIDE INTERCHANGE PROTEIN DSBE"/>
    <property type="match status" value="1"/>
</dbReference>
<dbReference type="Pfam" id="PF00578">
    <property type="entry name" value="AhpC-TSA"/>
    <property type="match status" value="1"/>
</dbReference>
<dbReference type="PROSITE" id="PS51352">
    <property type="entry name" value="THIOREDOXIN_2"/>
    <property type="match status" value="1"/>
</dbReference>
<organism evidence="6 7">
    <name type="scientific">Pedobacter nutrimenti</name>
    <dbReference type="NCBI Taxonomy" id="1241337"/>
    <lineage>
        <taxon>Bacteria</taxon>
        <taxon>Pseudomonadati</taxon>
        <taxon>Bacteroidota</taxon>
        <taxon>Sphingobacteriia</taxon>
        <taxon>Sphingobacteriales</taxon>
        <taxon>Sphingobacteriaceae</taxon>
        <taxon>Pedobacter</taxon>
    </lineage>
</organism>
<dbReference type="Pfam" id="PF12543">
    <property type="entry name" value="DUF3738"/>
    <property type="match status" value="1"/>
</dbReference>
<evidence type="ECO:0000256" key="2">
    <source>
        <dbReference type="ARBA" id="ARBA00022748"/>
    </source>
</evidence>
<dbReference type="SUPFAM" id="SSF52833">
    <property type="entry name" value="Thioredoxin-like"/>
    <property type="match status" value="1"/>
</dbReference>
<keyword evidence="2" id="KW-0201">Cytochrome c-type biogenesis</keyword>
<evidence type="ECO:0000256" key="4">
    <source>
        <dbReference type="ARBA" id="ARBA00023284"/>
    </source>
</evidence>
<dbReference type="InterPro" id="IPR036249">
    <property type="entry name" value="Thioredoxin-like_sf"/>
</dbReference>
<dbReference type="GO" id="GO:0030313">
    <property type="term" value="C:cell envelope"/>
    <property type="evidence" value="ECO:0007669"/>
    <property type="project" value="UniProtKB-SubCell"/>
</dbReference>
<sequence>MIILIIKDGIGQMNDHKYRLMKKSIAIIFLLINTAFAQVKIMDSIPDLNFEVVLNAPFKQRSLKDFEGKIVLIEFWATWCGSCIEAMPHLSALQEKHKDKLQVLLVSEENPLRITQFLRKKTSLLWFVCDTTNEISSLFPHQLIPHSVLISPSGRLLSNSSPEVITDQIIEKVWKGASVDLPQKVDNLMKPEELLKSVFLFSDTIKKRFIIQGEIKGSGGLFTMYADNPVFGGRRATGINLDIKTLYKIAYGNFPDRRVLDRTGKKENKKVYSFDLIVENKEQLFPVLKKELSEKFELKVWVEKQDRVVSVLKITDWNQFKKIPVNRSGQRTYYARHGEIDQQSVTMKDFAAYLENYGSLKSIVLDETGDKQKFDVKFSFQPEDPESLKKILNDMGLSLIKENRTLDILVFSNQ</sequence>
<dbReference type="InterPro" id="IPR050553">
    <property type="entry name" value="Thioredoxin_ResA/DsbE_sf"/>
</dbReference>
<dbReference type="InterPro" id="IPR017801">
    <property type="entry name" value="DUF3738"/>
</dbReference>
<feature type="domain" description="Thioredoxin" evidence="5">
    <location>
        <begin position="39"/>
        <end position="184"/>
    </location>
</feature>
<dbReference type="GO" id="GO:0016209">
    <property type="term" value="F:antioxidant activity"/>
    <property type="evidence" value="ECO:0007669"/>
    <property type="project" value="InterPro"/>
</dbReference>
<accession>A0A318UKH6</accession>
<comment type="subcellular location">
    <subcellularLocation>
        <location evidence="1">Cell envelope</location>
    </subcellularLocation>
</comment>
<dbReference type="OrthoDB" id="1118217at2"/>
<reference evidence="6 7" key="1">
    <citation type="submission" date="2018-06" db="EMBL/GenBank/DDBJ databases">
        <title>Genomic Encyclopedia of Archaeal and Bacterial Type Strains, Phase II (KMG-II): from individual species to whole genera.</title>
        <authorList>
            <person name="Goeker M."/>
        </authorList>
    </citation>
    <scope>NUCLEOTIDE SEQUENCE [LARGE SCALE GENOMIC DNA]</scope>
    <source>
        <strain evidence="6 7">DSM 27372</strain>
    </source>
</reference>
<comment type="caution">
    <text evidence="6">The sequence shown here is derived from an EMBL/GenBank/DDBJ whole genome shotgun (WGS) entry which is preliminary data.</text>
</comment>
<dbReference type="Gene3D" id="3.40.30.10">
    <property type="entry name" value="Glutaredoxin"/>
    <property type="match status" value="1"/>
</dbReference>
<protein>
    <submittedName>
        <fullName evidence="6">Uncharacterized protein (TIGR03435 family)</fullName>
    </submittedName>
</protein>
<keyword evidence="7" id="KW-1185">Reference proteome</keyword>
<dbReference type="InterPro" id="IPR000866">
    <property type="entry name" value="AhpC/TSA"/>
</dbReference>
<keyword evidence="4" id="KW-0676">Redox-active center</keyword>
<keyword evidence="3" id="KW-1015">Disulfide bond</keyword>
<evidence type="ECO:0000256" key="1">
    <source>
        <dbReference type="ARBA" id="ARBA00004196"/>
    </source>
</evidence>
<dbReference type="InterPro" id="IPR013766">
    <property type="entry name" value="Thioredoxin_domain"/>
</dbReference>
<evidence type="ECO:0000313" key="7">
    <source>
        <dbReference type="Proteomes" id="UP000248198"/>
    </source>
</evidence>
<dbReference type="GO" id="GO:0016491">
    <property type="term" value="F:oxidoreductase activity"/>
    <property type="evidence" value="ECO:0007669"/>
    <property type="project" value="InterPro"/>
</dbReference>
<dbReference type="Proteomes" id="UP000248198">
    <property type="component" value="Unassembled WGS sequence"/>
</dbReference>